<sequence length="63" mass="7068">MKVKAFRSLPCSRISIENYYSAGANLASSLDDRHILNPMLSRQIAPESSMRGGSYFSNIEEQE</sequence>
<name>A0AAE1R596_9SOLA</name>
<dbReference type="EMBL" id="JAVYJV010000019">
    <property type="protein sequence ID" value="KAK4345283.1"/>
    <property type="molecule type" value="Genomic_DNA"/>
</dbReference>
<gene>
    <name evidence="1" type="ORF">RND71_035459</name>
</gene>
<keyword evidence="2" id="KW-1185">Reference proteome</keyword>
<reference evidence="1" key="1">
    <citation type="submission" date="2023-12" db="EMBL/GenBank/DDBJ databases">
        <title>Genome assembly of Anisodus tanguticus.</title>
        <authorList>
            <person name="Wang Y.-J."/>
        </authorList>
    </citation>
    <scope>NUCLEOTIDE SEQUENCE</scope>
    <source>
        <strain evidence="1">KB-2021</strain>
        <tissue evidence="1">Leaf</tissue>
    </source>
</reference>
<proteinExistence type="predicted"/>
<dbReference type="AlphaFoldDB" id="A0AAE1R596"/>
<organism evidence="1 2">
    <name type="scientific">Anisodus tanguticus</name>
    <dbReference type="NCBI Taxonomy" id="243964"/>
    <lineage>
        <taxon>Eukaryota</taxon>
        <taxon>Viridiplantae</taxon>
        <taxon>Streptophyta</taxon>
        <taxon>Embryophyta</taxon>
        <taxon>Tracheophyta</taxon>
        <taxon>Spermatophyta</taxon>
        <taxon>Magnoliopsida</taxon>
        <taxon>eudicotyledons</taxon>
        <taxon>Gunneridae</taxon>
        <taxon>Pentapetalae</taxon>
        <taxon>asterids</taxon>
        <taxon>lamiids</taxon>
        <taxon>Solanales</taxon>
        <taxon>Solanaceae</taxon>
        <taxon>Solanoideae</taxon>
        <taxon>Hyoscyameae</taxon>
        <taxon>Anisodus</taxon>
    </lineage>
</organism>
<comment type="caution">
    <text evidence="1">The sequence shown here is derived from an EMBL/GenBank/DDBJ whole genome shotgun (WGS) entry which is preliminary data.</text>
</comment>
<evidence type="ECO:0000313" key="1">
    <source>
        <dbReference type="EMBL" id="KAK4345283.1"/>
    </source>
</evidence>
<accession>A0AAE1R596</accession>
<evidence type="ECO:0000313" key="2">
    <source>
        <dbReference type="Proteomes" id="UP001291623"/>
    </source>
</evidence>
<dbReference type="Proteomes" id="UP001291623">
    <property type="component" value="Unassembled WGS sequence"/>
</dbReference>
<protein>
    <submittedName>
        <fullName evidence="1">Uncharacterized protein</fullName>
    </submittedName>
</protein>